<dbReference type="PANTHER" id="PTHR10412">
    <property type="entry name" value="MANNOSYL-OLIGOSACCHARIDE GLUCOSIDASE"/>
    <property type="match status" value="1"/>
</dbReference>
<keyword evidence="3" id="KW-1185">Reference proteome</keyword>
<dbReference type="Gene3D" id="1.50.10.10">
    <property type="match status" value="1"/>
</dbReference>
<dbReference type="InterPro" id="IPR008928">
    <property type="entry name" value="6-hairpin_glycosidase_sf"/>
</dbReference>
<dbReference type="Proteomes" id="UP000826540">
    <property type="component" value="Chromosome"/>
</dbReference>
<dbReference type="PANTHER" id="PTHR10412:SF10">
    <property type="entry name" value="GLYCOSYL HYDROLASE FAMILY 63 C-TERMINAL DOMAIN-CONTAINING PROTEIN"/>
    <property type="match status" value="1"/>
</dbReference>
<dbReference type="InterPro" id="IPR012341">
    <property type="entry name" value="6hp_glycosidase-like_sf"/>
</dbReference>
<proteinExistence type="predicted"/>
<protein>
    <submittedName>
        <fullName evidence="2">Glucosidase</fullName>
    </submittedName>
</protein>
<evidence type="ECO:0000259" key="1">
    <source>
        <dbReference type="Pfam" id="PF22422"/>
    </source>
</evidence>
<dbReference type="Pfam" id="PF22422">
    <property type="entry name" value="MGH1-like_GH"/>
    <property type="match status" value="1"/>
</dbReference>
<name>A0ABX8WYN2_9CYAN</name>
<reference evidence="2 3" key="1">
    <citation type="journal article" date="2022" name="J. Am. Chem. Soc.">
        <title>Biosynthesis of Guanitoxin Enables Global Environmental Detection in Freshwater Cyanobacteria.</title>
        <authorList>
            <person name="Lima S.T."/>
            <person name="Fallon T.R."/>
            <person name="Cordoza J.L."/>
            <person name="Chekan J.R."/>
            <person name="Delbaje E."/>
            <person name="Hopiavuori A.R."/>
            <person name="Alvarenga D.O."/>
            <person name="Wood S.M."/>
            <person name="Luhavaya H."/>
            <person name="Baumgartner J.T."/>
            <person name="Dorr F.A."/>
            <person name="Etchegaray A."/>
            <person name="Pinto E."/>
            <person name="McKinnie S.M.K."/>
            <person name="Fiore M.F."/>
            <person name="Moore B.S."/>
        </authorList>
    </citation>
    <scope>NUCLEOTIDE SEQUENCE [LARGE SCALE GENOMIC DNA]</scope>
    <source>
        <strain evidence="2 3">ITEP-024</strain>
    </source>
</reference>
<organism evidence="2 3">
    <name type="scientific">Sphaerospermopsis torques-reginae ITEP-024</name>
    <dbReference type="NCBI Taxonomy" id="984208"/>
    <lineage>
        <taxon>Bacteria</taxon>
        <taxon>Bacillati</taxon>
        <taxon>Cyanobacteriota</taxon>
        <taxon>Cyanophyceae</taxon>
        <taxon>Nostocales</taxon>
        <taxon>Aphanizomenonaceae</taxon>
        <taxon>Sphaerospermopsis</taxon>
        <taxon>Sphaerospermopsis torques-reginae</taxon>
    </lineage>
</organism>
<dbReference type="RefSeq" id="WP_220609341.1">
    <property type="nucleotide sequence ID" value="NZ_CP080598.1"/>
</dbReference>
<dbReference type="EMBL" id="CP080598">
    <property type="protein sequence ID" value="QYX31276.1"/>
    <property type="molecule type" value="Genomic_DNA"/>
</dbReference>
<evidence type="ECO:0000313" key="2">
    <source>
        <dbReference type="EMBL" id="QYX31276.1"/>
    </source>
</evidence>
<accession>A0ABX8WYN2</accession>
<dbReference type="InterPro" id="IPR054491">
    <property type="entry name" value="MGH1-like_GH"/>
</dbReference>
<feature type="domain" description="Mannosylglycerate hydrolase MGH1-like glycoside hydrolase" evidence="1">
    <location>
        <begin position="437"/>
        <end position="543"/>
    </location>
</feature>
<dbReference type="SUPFAM" id="SSF48208">
    <property type="entry name" value="Six-hairpin glycosidases"/>
    <property type="match status" value="1"/>
</dbReference>
<evidence type="ECO:0000313" key="3">
    <source>
        <dbReference type="Proteomes" id="UP000826540"/>
    </source>
</evidence>
<dbReference type="InterPro" id="IPR004888">
    <property type="entry name" value="Glycoside_hydrolase_63"/>
</dbReference>
<gene>
    <name evidence="2" type="ORF">K2F26_21015</name>
</gene>
<sequence length="933" mass="107620">MINIQDTAERKRLVEDSNREQHWKKWGPYLSDRQWGTVREDYSPDGNAWDYFSHDQARSRAYRWGEDGIMGISDNHQRLCFAIALWNGKDPILKERLFGLTNSEGNHGEDVKEYYFYLDSTPTHSYMKGLYKYPHNAFPYEQLIKENGRRKREDSRAFEFELMDTGIFDDDRYFDVFVEYAKNTPEDILIQITVVNRGPEAKDLHLAPTLWFRNTWSWGKTEEPKPSLKGVNSTGNFQVVKAEFTDLKSSQPEVKKWLYCETPKAMLYTENETNKKRFGWGENSSCVKDGINDYIVNGQTAAVNHQQGTKVSPYYQLNLAPGETQVVRLRLSDIDDLTTPFGSEFASVFAQRKNEADQFYQAVTPYQELSPEMRNVQRQAFAGMLWSKQFFHYVVQDWINGDPGAPPPPQRKNSGRNSEWTHLFNEDIISMPDKWEYPWFAAWDLAFHTIPLALIDPDFAKKQLYLFTREWFMHPNGQIPAYEWNFSDVNPPVHAWAAWRVYKIEEKMYGNADQEFLEQLFQKLSLYFTWWINRKDVDGNNLFGGGFLGLDNIGVFDRSNLKISGASIEQADGTSWMGMFCLNLLKMATELAKIHRNSKVYDDMASKYFQHFLLIAEALNKLGGAEVNIWDDSEYQEGGGFFYDILKVPANAIEGGNNPFSFSMKVRSMVGLIPLFAVEMIDQETLDKYLSSDFRKRADWFLKNRPDLTDNIYIDKTSSNLMEGGLALSLVSPERLKLILKRMLDEAEFLGDYGIRALSKSHQPPNPYVLPFAIRMEDGSYQRPLVEYEPGESRFGLFGGNSNWRGPIWMPVNFLIIESLQKFHRYLGDDFKVEYPTGSGKMMNLWEVSTAISQRLINIFLPKSEGSSARPVYGGSGKFQEDPNWNQYILFYEYFHGDNGAGIGASHQTGWTGVVAKLIQQYGSYTAQGKSPE</sequence>